<dbReference type="HOGENOM" id="CLU_2584650_0_0_11"/>
<proteinExistence type="predicted"/>
<name>E3J3U9_PSEI1</name>
<dbReference type="KEGG" id="fri:FraEuI1c_2548"/>
<dbReference type="AlphaFoldDB" id="E3J3U9"/>
<evidence type="ECO:0000313" key="2">
    <source>
        <dbReference type="Proteomes" id="UP000002484"/>
    </source>
</evidence>
<evidence type="ECO:0000313" key="1">
    <source>
        <dbReference type="EMBL" id="ADP80582.1"/>
    </source>
</evidence>
<reference evidence="1 2" key="1">
    <citation type="submission" date="2010-10" db="EMBL/GenBank/DDBJ databases">
        <title>Complete sequence of Frankia sp. EuI1c.</title>
        <authorList>
            <consortium name="US DOE Joint Genome Institute"/>
            <person name="Lucas S."/>
            <person name="Copeland A."/>
            <person name="Lapidus A."/>
            <person name="Cheng J.-F."/>
            <person name="Bruce D."/>
            <person name="Goodwin L."/>
            <person name="Pitluck S."/>
            <person name="Chertkov O."/>
            <person name="Detter J.C."/>
            <person name="Han C."/>
            <person name="Tapia R."/>
            <person name="Land M."/>
            <person name="Hauser L."/>
            <person name="Jeffries C."/>
            <person name="Kyrpides N."/>
            <person name="Ivanova N."/>
            <person name="Mikhailova N."/>
            <person name="Beauchemin N."/>
            <person name="Sen A."/>
            <person name="Sur S.A."/>
            <person name="Gtari M."/>
            <person name="Wall L."/>
            <person name="Tisa L."/>
            <person name="Woyke T."/>
        </authorList>
    </citation>
    <scope>NUCLEOTIDE SEQUENCE [LARGE SCALE GENOMIC DNA]</scope>
    <source>
        <strain evidence="2">DSM 45817 / CECT 9037 / EuI1c</strain>
    </source>
</reference>
<accession>E3J3U9</accession>
<gene>
    <name evidence="1" type="ordered locus">FraEuI1c_2548</name>
</gene>
<keyword evidence="2" id="KW-1185">Reference proteome</keyword>
<protein>
    <submittedName>
        <fullName evidence="1">Uncharacterized protein</fullName>
    </submittedName>
</protein>
<dbReference type="InParanoid" id="E3J3U9"/>
<dbReference type="Proteomes" id="UP000002484">
    <property type="component" value="Chromosome"/>
</dbReference>
<organism evidence="1 2">
    <name type="scientific">Pseudofrankia inefficax (strain DSM 45817 / CECT 9037 / DDB 130130 / EuI1c)</name>
    <name type="common">Frankia inefficax</name>
    <dbReference type="NCBI Taxonomy" id="298654"/>
    <lineage>
        <taxon>Bacteria</taxon>
        <taxon>Bacillati</taxon>
        <taxon>Actinomycetota</taxon>
        <taxon>Actinomycetes</taxon>
        <taxon>Frankiales</taxon>
        <taxon>Frankiaceae</taxon>
        <taxon>Pseudofrankia</taxon>
    </lineage>
</organism>
<sequence precursor="true">MVAAVTLALAALVLATVTAVGATITARRLRRTSDMARVLTVIPRRCPDCGHGWEDGRARHTPCASTHRAVASLLLPPDIA</sequence>
<dbReference type="EMBL" id="CP002299">
    <property type="protein sequence ID" value="ADP80582.1"/>
    <property type="molecule type" value="Genomic_DNA"/>
</dbReference>